<dbReference type="GeneID" id="73342653"/>
<dbReference type="EMBL" id="CP019476">
    <property type="protein sequence ID" value="UQC83165.1"/>
    <property type="molecule type" value="Genomic_DNA"/>
</dbReference>
<feature type="region of interest" description="Disordered" evidence="1">
    <location>
        <begin position="548"/>
        <end position="577"/>
    </location>
</feature>
<dbReference type="Proteomes" id="UP000830671">
    <property type="component" value="Chromosome 4"/>
</dbReference>
<reference evidence="2" key="1">
    <citation type="journal article" date="2021" name="Mol. Plant Microbe Interact.">
        <title>Complete Genome Sequence of the Plant-Pathogenic Fungus Colletotrichum lupini.</title>
        <authorList>
            <person name="Baroncelli R."/>
            <person name="Pensec F."/>
            <person name="Da Lio D."/>
            <person name="Boufleur T."/>
            <person name="Vicente I."/>
            <person name="Sarrocco S."/>
            <person name="Picot A."/>
            <person name="Baraldi E."/>
            <person name="Sukno S."/>
            <person name="Thon M."/>
            <person name="Le Floch G."/>
        </authorList>
    </citation>
    <scope>NUCLEOTIDE SEQUENCE</scope>
    <source>
        <strain evidence="2">IMI 504893</strain>
    </source>
</reference>
<keyword evidence="3" id="KW-1185">Reference proteome</keyword>
<protein>
    <submittedName>
        <fullName evidence="2">Uncharacterized protein</fullName>
    </submittedName>
</protein>
<dbReference type="KEGG" id="clup:CLUP02_08659"/>
<sequence>MRKTHLSKYLEQSTDMEQYSKKVKKVEKVGRQASTQGECGEKLFPPLTWADSQILDQATTLRRSCLPREVSCSCSFLFLVFCVPPSSCRRFVRRAMSTLLRQVLLNVTSTSYSSFLAYLTIEHLMSSRSPSKAKHDAQPTLIHCIHRISVRRGTSVIPPMPTRFQHTNTRSCVGWSGHLPSLRANKDVSPLPWRGRDRKEDAAAATDTYSLLLTTFAPGCLCCAACISLSTTIEPKPNLTNSLRSTSVSSSVAVSVTFPSCGVPQPSSEAQIFSEYQHILINDPRLARNSGNMLGEASTSPQHPRCSSCMRRDARRRSSAANSHSFNVGQPYLRPSTPRNRLVRVVTLALGQAAYSFPASKHSIWHAVILLFCSDDRDIRTLSFIFGNSQNTEIRYIISRPATWPAGRMLCSVALTNKVQGPAKLPFLLRLLPHLEHQRPRDKREKTTHQSFIIQSSFSEAAICLAGFQCYRSTTPYGDGQRRMFRLILQTTCWERHVDTEDLFSGSATHAELRSGPLADTGNGHDRDWSFSFCNRCTRVRSTNAPINYFPNGRVDSKGDGSRLRGQNPSGPGVSVPASDMEGNETHVAAMHCNSPARSPSSVPAWAGNCAARLVVDLVSNVNSTYSPRHATDSFSFGRSSRRVFPRISYTPRTIPVREGAIDAHQQSIDYLASSPGLSDGRCFRRSNLSRLLSTRTPPARSTTETSRLDYGFFPTTFIGNILVSGLSIFPSGGGCYVRMSSRVDELTEYMVKCHSPSDTAHSREGLLPVGPN</sequence>
<proteinExistence type="predicted"/>
<evidence type="ECO:0000256" key="1">
    <source>
        <dbReference type="SAM" id="MobiDB-lite"/>
    </source>
</evidence>
<gene>
    <name evidence="2" type="ORF">CLUP02_08659</name>
</gene>
<dbReference type="RefSeq" id="XP_049144786.1">
    <property type="nucleotide sequence ID" value="XM_049287643.1"/>
</dbReference>
<evidence type="ECO:0000313" key="3">
    <source>
        <dbReference type="Proteomes" id="UP000830671"/>
    </source>
</evidence>
<name>A0A9Q8WHU4_9PEZI</name>
<accession>A0A9Q8WHU4</accession>
<organism evidence="2 3">
    <name type="scientific">Colletotrichum lupini</name>
    <dbReference type="NCBI Taxonomy" id="145971"/>
    <lineage>
        <taxon>Eukaryota</taxon>
        <taxon>Fungi</taxon>
        <taxon>Dikarya</taxon>
        <taxon>Ascomycota</taxon>
        <taxon>Pezizomycotina</taxon>
        <taxon>Sordariomycetes</taxon>
        <taxon>Hypocreomycetidae</taxon>
        <taxon>Glomerellales</taxon>
        <taxon>Glomerellaceae</taxon>
        <taxon>Colletotrichum</taxon>
        <taxon>Colletotrichum acutatum species complex</taxon>
    </lineage>
</organism>
<evidence type="ECO:0000313" key="2">
    <source>
        <dbReference type="EMBL" id="UQC83165.1"/>
    </source>
</evidence>
<dbReference type="AlphaFoldDB" id="A0A9Q8WHU4"/>